<dbReference type="Proteomes" id="UP001341840">
    <property type="component" value="Unassembled WGS sequence"/>
</dbReference>
<feature type="region of interest" description="Disordered" evidence="1">
    <location>
        <begin position="38"/>
        <end position="80"/>
    </location>
</feature>
<dbReference type="EMBL" id="JASCZI010061485">
    <property type="protein sequence ID" value="MED6138825.1"/>
    <property type="molecule type" value="Genomic_DNA"/>
</dbReference>
<evidence type="ECO:0000313" key="3">
    <source>
        <dbReference type="Proteomes" id="UP001341840"/>
    </source>
</evidence>
<sequence length="241" mass="26703">MHTQAQSQHRFNKSSIQLEYTTLIATSIPRYPDNVAATKDSNCAKNGKTRKEPEIKETSKRRKKNSTCNYGGQRWDNGRVDCDVQGSPGLTEAERLYTEEAQSWGSDGSGASSSALGEGRDRGEKQQWHQWHHQRWTKKRRQRRKGVGGSSMARIEDEEGGMIGKLERENTASVAMHQRWVLDGERQRRRHWTMGGRSGGSFNGVAVIGGLVSVAAMGRCNGGGVSGLGGVVYRENTEGEH</sequence>
<accession>A0ABU6SR48</accession>
<evidence type="ECO:0000256" key="1">
    <source>
        <dbReference type="SAM" id="MobiDB-lite"/>
    </source>
</evidence>
<comment type="caution">
    <text evidence="2">The sequence shown here is derived from an EMBL/GenBank/DDBJ whole genome shotgun (WGS) entry which is preliminary data.</text>
</comment>
<protein>
    <submittedName>
        <fullName evidence="2">Uncharacterized protein</fullName>
    </submittedName>
</protein>
<proteinExistence type="predicted"/>
<feature type="compositionally biased region" description="Basic and acidic residues" evidence="1">
    <location>
        <begin position="49"/>
        <end position="58"/>
    </location>
</feature>
<feature type="compositionally biased region" description="Basic and acidic residues" evidence="1">
    <location>
        <begin position="118"/>
        <end position="127"/>
    </location>
</feature>
<gene>
    <name evidence="2" type="ORF">PIB30_078121</name>
</gene>
<feature type="region of interest" description="Disordered" evidence="1">
    <location>
        <begin position="100"/>
        <end position="164"/>
    </location>
</feature>
<organism evidence="2 3">
    <name type="scientific">Stylosanthes scabra</name>
    <dbReference type="NCBI Taxonomy" id="79078"/>
    <lineage>
        <taxon>Eukaryota</taxon>
        <taxon>Viridiplantae</taxon>
        <taxon>Streptophyta</taxon>
        <taxon>Embryophyta</taxon>
        <taxon>Tracheophyta</taxon>
        <taxon>Spermatophyta</taxon>
        <taxon>Magnoliopsida</taxon>
        <taxon>eudicotyledons</taxon>
        <taxon>Gunneridae</taxon>
        <taxon>Pentapetalae</taxon>
        <taxon>rosids</taxon>
        <taxon>fabids</taxon>
        <taxon>Fabales</taxon>
        <taxon>Fabaceae</taxon>
        <taxon>Papilionoideae</taxon>
        <taxon>50 kb inversion clade</taxon>
        <taxon>dalbergioids sensu lato</taxon>
        <taxon>Dalbergieae</taxon>
        <taxon>Pterocarpus clade</taxon>
        <taxon>Stylosanthes</taxon>
    </lineage>
</organism>
<evidence type="ECO:0000313" key="2">
    <source>
        <dbReference type="EMBL" id="MED6138825.1"/>
    </source>
</evidence>
<reference evidence="2 3" key="1">
    <citation type="journal article" date="2023" name="Plants (Basel)">
        <title>Bridging the Gap: Combining Genomics and Transcriptomics Approaches to Understand Stylosanthes scabra, an Orphan Legume from the Brazilian Caatinga.</title>
        <authorList>
            <person name="Ferreira-Neto J.R.C."/>
            <person name="da Silva M.D."/>
            <person name="Binneck E."/>
            <person name="de Melo N.F."/>
            <person name="da Silva R.H."/>
            <person name="de Melo A.L.T.M."/>
            <person name="Pandolfi V."/>
            <person name="Bustamante F.O."/>
            <person name="Brasileiro-Vidal A.C."/>
            <person name="Benko-Iseppon A.M."/>
        </authorList>
    </citation>
    <scope>NUCLEOTIDE SEQUENCE [LARGE SCALE GENOMIC DNA]</scope>
    <source>
        <tissue evidence="2">Leaves</tissue>
    </source>
</reference>
<keyword evidence="3" id="KW-1185">Reference proteome</keyword>
<name>A0ABU6SR48_9FABA</name>
<feature type="compositionally biased region" description="Low complexity" evidence="1">
    <location>
        <begin position="101"/>
        <end position="117"/>
    </location>
</feature>
<feature type="compositionally biased region" description="Basic residues" evidence="1">
    <location>
        <begin position="130"/>
        <end position="146"/>
    </location>
</feature>